<sequence length="318" mass="36482">MSPLPLKDVEALKQFRFERILNEDPFAHSLALLGSFPDAEDPDATQSAIIRVEKTALPASFAPTLLNQFVKDVQLMENTNIYTWLMGWLKSSREAPDVKINIVYPATETHIRKYSSQDITMVHETPELYQKIVKPYIISFPPSRTQWVEDILSGKSEADKILHKDPSPEDGYIILPDMKWDLITVSSLYIMAIALSRNIRSLRDLRKKHLPMLRSIHREATRIVKERWGLGEGSLRLFVHYQPSYYHFHVHIMNANYYGLMGSTVGQAHLLDDIISLLELDPDSGPSIFERVTLTYGLGDLHALYEPLRKAQVELQQQ</sequence>
<comment type="caution">
    <text evidence="1">The sequence shown here is derived from an EMBL/GenBank/DDBJ whole genome shotgun (WGS) entry which is preliminary data.</text>
</comment>
<evidence type="ECO:0000313" key="1">
    <source>
        <dbReference type="EMBL" id="KAJ3552481.1"/>
    </source>
</evidence>
<keyword evidence="2" id="KW-1185">Reference proteome</keyword>
<name>A0ACC1T3Y5_9APHY</name>
<gene>
    <name evidence="1" type="ORF">NM688_g4129</name>
</gene>
<protein>
    <submittedName>
        <fullName evidence="1">Uncharacterized protein</fullName>
    </submittedName>
</protein>
<organism evidence="1 2">
    <name type="scientific">Phlebia brevispora</name>
    <dbReference type="NCBI Taxonomy" id="194682"/>
    <lineage>
        <taxon>Eukaryota</taxon>
        <taxon>Fungi</taxon>
        <taxon>Dikarya</taxon>
        <taxon>Basidiomycota</taxon>
        <taxon>Agaricomycotina</taxon>
        <taxon>Agaricomycetes</taxon>
        <taxon>Polyporales</taxon>
        <taxon>Meruliaceae</taxon>
        <taxon>Phlebia</taxon>
    </lineage>
</organism>
<reference evidence="1" key="1">
    <citation type="submission" date="2022-07" db="EMBL/GenBank/DDBJ databases">
        <title>Genome Sequence of Phlebia brevispora.</title>
        <authorList>
            <person name="Buettner E."/>
        </authorList>
    </citation>
    <scope>NUCLEOTIDE SEQUENCE</scope>
    <source>
        <strain evidence="1">MPL23</strain>
    </source>
</reference>
<accession>A0ACC1T3Y5</accession>
<dbReference type="EMBL" id="JANHOG010000655">
    <property type="protein sequence ID" value="KAJ3552481.1"/>
    <property type="molecule type" value="Genomic_DNA"/>
</dbReference>
<proteinExistence type="predicted"/>
<evidence type="ECO:0000313" key="2">
    <source>
        <dbReference type="Proteomes" id="UP001148662"/>
    </source>
</evidence>
<dbReference type="Proteomes" id="UP001148662">
    <property type="component" value="Unassembled WGS sequence"/>
</dbReference>